<dbReference type="PANTHER" id="PTHR22753:SF14">
    <property type="entry name" value="MONOACYLGLYCEROL_DIACYLGLYCEROL O-ACYLTRANSFERASE"/>
    <property type="match status" value="1"/>
</dbReference>
<evidence type="ECO:0000259" key="1">
    <source>
        <dbReference type="SMART" id="SM00563"/>
    </source>
</evidence>
<dbReference type="Pfam" id="PF01553">
    <property type="entry name" value="Acyltransferase"/>
    <property type="match status" value="1"/>
</dbReference>
<dbReference type="Proteomes" id="UP000028547">
    <property type="component" value="Unassembled WGS sequence"/>
</dbReference>
<dbReference type="GO" id="GO:0016746">
    <property type="term" value="F:acyltransferase activity"/>
    <property type="evidence" value="ECO:0007669"/>
    <property type="project" value="UniProtKB-KW"/>
</dbReference>
<dbReference type="InterPro" id="IPR002123">
    <property type="entry name" value="Plipid/glycerol_acylTrfase"/>
</dbReference>
<feature type="domain" description="Phospholipid/glycerol acyltransferase" evidence="1">
    <location>
        <begin position="75"/>
        <end position="193"/>
    </location>
</feature>
<evidence type="ECO:0000313" key="2">
    <source>
        <dbReference type="EMBL" id="KFA89391.1"/>
    </source>
</evidence>
<dbReference type="EMBL" id="JPMI01000247">
    <property type="protein sequence ID" value="KFA89391.1"/>
    <property type="molecule type" value="Genomic_DNA"/>
</dbReference>
<name>A0A084SLQ6_9BACT</name>
<organism evidence="2 3">
    <name type="scientific">Archangium violaceum Cb vi76</name>
    <dbReference type="NCBI Taxonomy" id="1406225"/>
    <lineage>
        <taxon>Bacteria</taxon>
        <taxon>Pseudomonadati</taxon>
        <taxon>Myxococcota</taxon>
        <taxon>Myxococcia</taxon>
        <taxon>Myxococcales</taxon>
        <taxon>Cystobacterineae</taxon>
        <taxon>Archangiaceae</taxon>
        <taxon>Archangium</taxon>
    </lineage>
</organism>
<gene>
    <name evidence="2" type="ORF">Q664_35505</name>
</gene>
<dbReference type="SUPFAM" id="SSF69593">
    <property type="entry name" value="Glycerol-3-phosphate (1)-acyltransferase"/>
    <property type="match status" value="1"/>
</dbReference>
<proteinExistence type="predicted"/>
<dbReference type="SMART" id="SM00563">
    <property type="entry name" value="PlsC"/>
    <property type="match status" value="1"/>
</dbReference>
<sequence length="279" mass="30821">MVGRIPGGGEGVKQSESVKERLERLELPFNAYGVDPYGVSKWHLRVIFEMMSFFYRSYFRVRCHGIEHIPARGRAMVVGNHSGGVAVDGAMVVTSCLLEMEPPRLAQGMAEKFIAATPVASTWASRCGQFPGLPELAARLLEEDRLLMIFPEGARGTAKLYPQRYDLVDFGTGFMRLALKTRTPIIPFGFLGGGAAIPTVANLYGLGRALGMPYVPVTPYVLPLPLPVPLEIHYGEPMVFEGTGNEEDTVIQGYVEQVKERIAGIIERRRHERWKGVAS</sequence>
<keyword evidence="2" id="KW-0012">Acyltransferase</keyword>
<dbReference type="GO" id="GO:0016020">
    <property type="term" value="C:membrane"/>
    <property type="evidence" value="ECO:0007669"/>
    <property type="project" value="TreeGrafter"/>
</dbReference>
<dbReference type="AlphaFoldDB" id="A0A084SLQ6"/>
<evidence type="ECO:0000313" key="3">
    <source>
        <dbReference type="Proteomes" id="UP000028547"/>
    </source>
</evidence>
<dbReference type="CDD" id="cd07987">
    <property type="entry name" value="LPLAT_MGAT-like"/>
    <property type="match status" value="1"/>
</dbReference>
<dbReference type="PANTHER" id="PTHR22753">
    <property type="entry name" value="TRANSMEMBRANE PROTEIN 68"/>
    <property type="match status" value="1"/>
</dbReference>
<comment type="caution">
    <text evidence="2">The sequence shown here is derived from an EMBL/GenBank/DDBJ whole genome shotgun (WGS) entry which is preliminary data.</text>
</comment>
<reference evidence="2 3" key="1">
    <citation type="submission" date="2014-07" db="EMBL/GenBank/DDBJ databases">
        <title>Draft Genome Sequence of Gephyronic Acid Producer, Cystobacter violaceus Strain Cb vi76.</title>
        <authorList>
            <person name="Stevens D.C."/>
            <person name="Young J."/>
            <person name="Carmichael R."/>
            <person name="Tan J."/>
            <person name="Taylor R.E."/>
        </authorList>
    </citation>
    <scope>NUCLEOTIDE SEQUENCE [LARGE SCALE GENOMIC DNA]</scope>
    <source>
        <strain evidence="2 3">Cb vi76</strain>
    </source>
</reference>
<accession>A0A084SLQ6</accession>
<keyword evidence="2" id="KW-0808">Transferase</keyword>
<protein>
    <submittedName>
        <fullName evidence="2">Acyltransferase</fullName>
    </submittedName>
</protein>